<reference evidence="2" key="1">
    <citation type="submission" date="2023-04" db="EMBL/GenBank/DDBJ databases">
        <title>Black Yeasts Isolated from many extreme environments.</title>
        <authorList>
            <person name="Coleine C."/>
            <person name="Stajich J.E."/>
            <person name="Selbmann L."/>
        </authorList>
    </citation>
    <scope>NUCLEOTIDE SEQUENCE</scope>
    <source>
        <strain evidence="2">CCFEE 5312</strain>
    </source>
</reference>
<keyword evidence="3" id="KW-1185">Reference proteome</keyword>
<organism evidence="2 3">
    <name type="scientific">Extremus antarcticus</name>
    <dbReference type="NCBI Taxonomy" id="702011"/>
    <lineage>
        <taxon>Eukaryota</taxon>
        <taxon>Fungi</taxon>
        <taxon>Dikarya</taxon>
        <taxon>Ascomycota</taxon>
        <taxon>Pezizomycotina</taxon>
        <taxon>Dothideomycetes</taxon>
        <taxon>Dothideomycetidae</taxon>
        <taxon>Mycosphaerellales</taxon>
        <taxon>Extremaceae</taxon>
        <taxon>Extremus</taxon>
    </lineage>
</organism>
<dbReference type="AlphaFoldDB" id="A0AAJ0G819"/>
<evidence type="ECO:0000256" key="1">
    <source>
        <dbReference type="SAM" id="MobiDB-lite"/>
    </source>
</evidence>
<gene>
    <name evidence="2" type="ORF">LTR09_010860</name>
</gene>
<name>A0AAJ0G819_9PEZI</name>
<dbReference type="Proteomes" id="UP001271007">
    <property type="component" value="Unassembled WGS sequence"/>
</dbReference>
<protein>
    <submittedName>
        <fullName evidence="2">Uncharacterized protein</fullName>
    </submittedName>
</protein>
<dbReference type="EMBL" id="JAWDJX010000057">
    <property type="protein sequence ID" value="KAK3047746.1"/>
    <property type="molecule type" value="Genomic_DNA"/>
</dbReference>
<feature type="region of interest" description="Disordered" evidence="1">
    <location>
        <begin position="1"/>
        <end position="44"/>
    </location>
</feature>
<accession>A0AAJ0G819</accession>
<feature type="compositionally biased region" description="Polar residues" evidence="1">
    <location>
        <begin position="12"/>
        <end position="23"/>
    </location>
</feature>
<proteinExistence type="predicted"/>
<comment type="caution">
    <text evidence="2">The sequence shown here is derived from an EMBL/GenBank/DDBJ whole genome shotgun (WGS) entry which is preliminary data.</text>
</comment>
<sequence length="380" mass="43993">MPPKGKQPRLQLVTNVGEPSNRNRTPKAHPTIDGEPDSMSHSRRPNVTAEINQWRHDTHQAAFSDPVRHGVPFPETTELAPFDWSKMHVNGDLYESMHAEIRIHILTYLPAAQLFFHSKTVSPFRKDINEREAELVRKVTDRKKADFQVAAARIEYPKDDSMFESLKHWLDHKRMWTFQELPESTARTEDFVYHYVERCGGYYNEDVPKLSEYLQNLIVRYDHQAWMPPVDHEEALRLASGYVPARLMTNQWGNPNDIEIAHIGELGPPPLSSWRDRPLRALTNTCWRYGTGPAVLDERTFLAMFNLPAMPQSGPIPGPAMWVCRHFVNKRGARLAYCTYEDQVARMDATFHEVLTRQAWNRPPMNALKQASILDDVFVW</sequence>
<evidence type="ECO:0000313" key="3">
    <source>
        <dbReference type="Proteomes" id="UP001271007"/>
    </source>
</evidence>
<evidence type="ECO:0000313" key="2">
    <source>
        <dbReference type="EMBL" id="KAK3047746.1"/>
    </source>
</evidence>